<gene>
    <name evidence="9" type="ORF">GCM10011534_26340</name>
</gene>
<dbReference type="EC" id="3.1.2.20" evidence="5"/>
<dbReference type="GO" id="GO:0047617">
    <property type="term" value="F:fatty acyl-CoA hydrolase activity"/>
    <property type="evidence" value="ECO:0007669"/>
    <property type="project" value="UniProtKB-EC"/>
</dbReference>
<evidence type="ECO:0000256" key="6">
    <source>
        <dbReference type="ARBA" id="ARBA00040062"/>
    </source>
</evidence>
<evidence type="ECO:0000256" key="3">
    <source>
        <dbReference type="ARBA" id="ARBA00036002"/>
    </source>
</evidence>
<keyword evidence="1" id="KW-0378">Hydrolase</keyword>
<dbReference type="AlphaFoldDB" id="A0A917WGY1"/>
<dbReference type="NCBIfam" id="TIGR00369">
    <property type="entry name" value="unchar_dom_1"/>
    <property type="match status" value="1"/>
</dbReference>
<organism evidence="9 10">
    <name type="scientific">Pseudooceanicola nanhaiensis</name>
    <dbReference type="NCBI Taxonomy" id="375761"/>
    <lineage>
        <taxon>Bacteria</taxon>
        <taxon>Pseudomonadati</taxon>
        <taxon>Pseudomonadota</taxon>
        <taxon>Alphaproteobacteria</taxon>
        <taxon>Rhodobacterales</taxon>
        <taxon>Paracoccaceae</taxon>
        <taxon>Pseudooceanicola</taxon>
    </lineage>
</organism>
<accession>A0A917WGY1</accession>
<protein>
    <recommendedName>
        <fullName evidence="6">Medium/long-chain acyl-CoA thioesterase YigI</fullName>
        <ecNumber evidence="5">3.1.2.20</ecNumber>
    </recommendedName>
</protein>
<reference evidence="9" key="1">
    <citation type="journal article" date="2014" name="Int. J. Syst. Evol. Microbiol.">
        <title>Complete genome sequence of Corynebacterium casei LMG S-19264T (=DSM 44701T), isolated from a smear-ripened cheese.</title>
        <authorList>
            <consortium name="US DOE Joint Genome Institute (JGI-PGF)"/>
            <person name="Walter F."/>
            <person name="Albersmeier A."/>
            <person name="Kalinowski J."/>
            <person name="Ruckert C."/>
        </authorList>
    </citation>
    <scope>NUCLEOTIDE SEQUENCE</scope>
    <source>
        <strain evidence="9">CGMCC 1.6293</strain>
    </source>
</reference>
<dbReference type="Gene3D" id="3.10.129.10">
    <property type="entry name" value="Hotdog Thioesterase"/>
    <property type="match status" value="1"/>
</dbReference>
<proteinExistence type="inferred from homology"/>
<comment type="caution">
    <text evidence="9">The sequence shown here is derived from an EMBL/GenBank/DDBJ whole genome shotgun (WGS) entry which is preliminary data.</text>
</comment>
<feature type="domain" description="Thioesterase" evidence="8">
    <location>
        <begin position="49"/>
        <end position="121"/>
    </location>
</feature>
<sequence length="139" mass="14507">MTDPLFTRIRTSFDASPMLATLGARLTEVAEGRVEIRAPILPGSRQQQGFGHAGLSFTIGDTAAGYAALTRAPAGHEVVTVEIKINLLAPAMGDELVATGHLIRAGRSLSVVTAEVVAMTGDRAKTVALLQGTMMPVPL</sequence>
<keyword evidence="10" id="KW-1185">Reference proteome</keyword>
<evidence type="ECO:0000259" key="8">
    <source>
        <dbReference type="Pfam" id="PF03061"/>
    </source>
</evidence>
<dbReference type="Pfam" id="PF03061">
    <property type="entry name" value="4HBT"/>
    <property type="match status" value="1"/>
</dbReference>
<comment type="catalytic activity">
    <reaction evidence="2">
        <text>a fatty acyl-CoA + H2O = a fatty acid + CoA + H(+)</text>
        <dbReference type="Rhea" id="RHEA:16781"/>
        <dbReference type="ChEBI" id="CHEBI:15377"/>
        <dbReference type="ChEBI" id="CHEBI:15378"/>
        <dbReference type="ChEBI" id="CHEBI:28868"/>
        <dbReference type="ChEBI" id="CHEBI:57287"/>
        <dbReference type="ChEBI" id="CHEBI:77636"/>
        <dbReference type="EC" id="3.1.2.20"/>
    </reaction>
</comment>
<evidence type="ECO:0000313" key="9">
    <source>
        <dbReference type="EMBL" id="GGM03261.1"/>
    </source>
</evidence>
<dbReference type="RefSeq" id="WP_036539305.1">
    <property type="nucleotide sequence ID" value="NZ_BMLF01000002.1"/>
</dbReference>
<dbReference type="InterPro" id="IPR003736">
    <property type="entry name" value="PAAI_dom"/>
</dbReference>
<dbReference type="PANTHER" id="PTHR43240">
    <property type="entry name" value="1,4-DIHYDROXY-2-NAPHTHOYL-COA THIOESTERASE 1"/>
    <property type="match status" value="1"/>
</dbReference>
<dbReference type="EMBL" id="BMLF01000002">
    <property type="protein sequence ID" value="GGM03261.1"/>
    <property type="molecule type" value="Genomic_DNA"/>
</dbReference>
<dbReference type="SUPFAM" id="SSF54637">
    <property type="entry name" value="Thioesterase/thiol ester dehydrase-isomerase"/>
    <property type="match status" value="1"/>
</dbReference>
<evidence type="ECO:0000256" key="7">
    <source>
        <dbReference type="ARBA" id="ARBA00048062"/>
    </source>
</evidence>
<comment type="catalytic activity">
    <reaction evidence="7">
        <text>a medium-chain fatty acyl-CoA + H2O = a medium-chain fatty acid + CoA + H(+)</text>
        <dbReference type="Rhea" id="RHEA:68184"/>
        <dbReference type="ChEBI" id="CHEBI:15377"/>
        <dbReference type="ChEBI" id="CHEBI:15378"/>
        <dbReference type="ChEBI" id="CHEBI:57287"/>
        <dbReference type="ChEBI" id="CHEBI:59558"/>
        <dbReference type="ChEBI" id="CHEBI:90546"/>
    </reaction>
</comment>
<name>A0A917WGY1_9RHOB</name>
<reference evidence="9" key="2">
    <citation type="submission" date="2020-09" db="EMBL/GenBank/DDBJ databases">
        <authorList>
            <person name="Sun Q."/>
            <person name="Zhou Y."/>
        </authorList>
    </citation>
    <scope>NUCLEOTIDE SEQUENCE</scope>
    <source>
        <strain evidence="9">CGMCC 1.6293</strain>
    </source>
</reference>
<dbReference type="InterPro" id="IPR029069">
    <property type="entry name" value="HotDog_dom_sf"/>
</dbReference>
<evidence type="ECO:0000256" key="1">
    <source>
        <dbReference type="ARBA" id="ARBA00022801"/>
    </source>
</evidence>
<evidence type="ECO:0000256" key="5">
    <source>
        <dbReference type="ARBA" id="ARBA00038894"/>
    </source>
</evidence>
<dbReference type="Proteomes" id="UP000649829">
    <property type="component" value="Unassembled WGS sequence"/>
</dbReference>
<dbReference type="PANTHER" id="PTHR43240:SF20">
    <property type="entry name" value="MEDIUM_LONG-CHAIN ACYL-COA THIOESTERASE YIGI"/>
    <property type="match status" value="1"/>
</dbReference>
<evidence type="ECO:0000256" key="4">
    <source>
        <dbReference type="ARBA" id="ARBA00038381"/>
    </source>
</evidence>
<comment type="catalytic activity">
    <reaction evidence="3">
        <text>a long-chain fatty acyl-CoA + H2O = a long-chain fatty acid + CoA + H(+)</text>
        <dbReference type="Rhea" id="RHEA:67680"/>
        <dbReference type="ChEBI" id="CHEBI:15377"/>
        <dbReference type="ChEBI" id="CHEBI:15378"/>
        <dbReference type="ChEBI" id="CHEBI:57287"/>
        <dbReference type="ChEBI" id="CHEBI:57560"/>
        <dbReference type="ChEBI" id="CHEBI:83139"/>
    </reaction>
</comment>
<dbReference type="InterPro" id="IPR006683">
    <property type="entry name" value="Thioestr_dom"/>
</dbReference>
<dbReference type="CDD" id="cd03443">
    <property type="entry name" value="PaaI_thioesterase"/>
    <property type="match status" value="1"/>
</dbReference>
<evidence type="ECO:0000313" key="10">
    <source>
        <dbReference type="Proteomes" id="UP000649829"/>
    </source>
</evidence>
<evidence type="ECO:0000256" key="2">
    <source>
        <dbReference type="ARBA" id="ARBA00035880"/>
    </source>
</evidence>
<comment type="similarity">
    <text evidence="4">Belongs to the YigI thioesterase family.</text>
</comment>